<dbReference type="CDD" id="cd18008">
    <property type="entry name" value="DEXDc_SHPRH-like"/>
    <property type="match status" value="1"/>
</dbReference>
<keyword evidence="7" id="KW-0862">Zinc</keyword>
<evidence type="ECO:0000259" key="11">
    <source>
        <dbReference type="PROSITE" id="PS51192"/>
    </source>
</evidence>
<proteinExistence type="inferred from homology"/>
<evidence type="ECO:0000256" key="9">
    <source>
        <dbReference type="PROSITE-ProRule" id="PRU00175"/>
    </source>
</evidence>
<accession>A0AAF0XA08</accession>
<evidence type="ECO:0000256" key="4">
    <source>
        <dbReference type="ARBA" id="ARBA00022771"/>
    </source>
</evidence>
<dbReference type="SMART" id="SM00487">
    <property type="entry name" value="DEXDc"/>
    <property type="match status" value="1"/>
</dbReference>
<evidence type="ECO:0000313" key="14">
    <source>
        <dbReference type="Proteomes" id="UP000077755"/>
    </source>
</evidence>
<dbReference type="GO" id="GO:0016787">
    <property type="term" value="F:hydrolase activity"/>
    <property type="evidence" value="ECO:0007669"/>
    <property type="project" value="UniProtKB-KW"/>
</dbReference>
<protein>
    <submittedName>
        <fullName evidence="13">Uncharacterized protein</fullName>
    </submittedName>
</protein>
<dbReference type="Gene3D" id="3.40.50.10810">
    <property type="entry name" value="Tandem AAA-ATPase domain"/>
    <property type="match status" value="2"/>
</dbReference>
<evidence type="ECO:0000256" key="2">
    <source>
        <dbReference type="ARBA" id="ARBA00022723"/>
    </source>
</evidence>
<keyword evidence="8" id="KW-0067">ATP-binding</keyword>
<dbReference type="PANTHER" id="PTHR45626">
    <property type="entry name" value="TRANSCRIPTION TERMINATION FACTOR 2-RELATED"/>
    <property type="match status" value="1"/>
</dbReference>
<name>A0AAF0XA08_DAUCS</name>
<dbReference type="EMBL" id="CP093347">
    <property type="protein sequence ID" value="WOH03209.1"/>
    <property type="molecule type" value="Genomic_DNA"/>
</dbReference>
<keyword evidence="4 9" id="KW-0863">Zinc-finger</keyword>
<gene>
    <name evidence="13" type="ORF">DCAR_0522605</name>
</gene>
<dbReference type="Pfam" id="PF00097">
    <property type="entry name" value="zf-C3HC4"/>
    <property type="match status" value="1"/>
</dbReference>
<dbReference type="InterPro" id="IPR000330">
    <property type="entry name" value="SNF2_N"/>
</dbReference>
<dbReference type="InterPro" id="IPR013083">
    <property type="entry name" value="Znf_RING/FYVE/PHD"/>
</dbReference>
<dbReference type="GO" id="GO:0004386">
    <property type="term" value="F:helicase activity"/>
    <property type="evidence" value="ECO:0007669"/>
    <property type="project" value="UniProtKB-KW"/>
</dbReference>
<keyword evidence="2" id="KW-0479">Metal-binding</keyword>
<evidence type="ECO:0000256" key="6">
    <source>
        <dbReference type="ARBA" id="ARBA00022806"/>
    </source>
</evidence>
<dbReference type="GO" id="GO:0005634">
    <property type="term" value="C:nucleus"/>
    <property type="evidence" value="ECO:0007669"/>
    <property type="project" value="TreeGrafter"/>
</dbReference>
<dbReference type="GO" id="GO:0008270">
    <property type="term" value="F:zinc ion binding"/>
    <property type="evidence" value="ECO:0007669"/>
    <property type="project" value="UniProtKB-KW"/>
</dbReference>
<dbReference type="Proteomes" id="UP000077755">
    <property type="component" value="Chromosome 5"/>
</dbReference>
<dbReference type="InterPro" id="IPR050628">
    <property type="entry name" value="SNF2_RAD54_helicase_TF"/>
</dbReference>
<reference evidence="13" key="1">
    <citation type="journal article" date="2016" name="Nat. Genet.">
        <title>A high-quality carrot genome assembly provides new insights into carotenoid accumulation and asterid genome evolution.</title>
        <authorList>
            <person name="Iorizzo M."/>
            <person name="Ellison S."/>
            <person name="Senalik D."/>
            <person name="Zeng P."/>
            <person name="Satapoomin P."/>
            <person name="Huang J."/>
            <person name="Bowman M."/>
            <person name="Iovene M."/>
            <person name="Sanseverino W."/>
            <person name="Cavagnaro P."/>
            <person name="Yildiz M."/>
            <person name="Macko-Podgorni A."/>
            <person name="Moranska E."/>
            <person name="Grzebelus E."/>
            <person name="Grzebelus D."/>
            <person name="Ashrafi H."/>
            <person name="Zheng Z."/>
            <person name="Cheng S."/>
            <person name="Spooner D."/>
            <person name="Van Deynze A."/>
            <person name="Simon P."/>
        </authorList>
    </citation>
    <scope>NUCLEOTIDE SEQUENCE</scope>
    <source>
        <tissue evidence="13">Leaf</tissue>
    </source>
</reference>
<dbReference type="SUPFAM" id="SSF52540">
    <property type="entry name" value="P-loop containing nucleoside triphosphate hydrolases"/>
    <property type="match status" value="2"/>
</dbReference>
<dbReference type="CDD" id="cd18793">
    <property type="entry name" value="SF2_C_SNF"/>
    <property type="match status" value="1"/>
</dbReference>
<dbReference type="InterPro" id="IPR049730">
    <property type="entry name" value="SNF2/RAD54-like_C"/>
</dbReference>
<dbReference type="PROSITE" id="PS50089">
    <property type="entry name" value="ZF_RING_2"/>
    <property type="match status" value="1"/>
</dbReference>
<feature type="domain" description="Helicase ATP-binding" evidence="11">
    <location>
        <begin position="132"/>
        <end position="393"/>
    </location>
</feature>
<comment type="similarity">
    <text evidence="1">Belongs to the SNF2/RAD54 helicase family. RAD16 subfamily.</text>
</comment>
<dbReference type="Pfam" id="PF00176">
    <property type="entry name" value="SNF2-rel_dom"/>
    <property type="match status" value="1"/>
</dbReference>
<dbReference type="InterPro" id="IPR027417">
    <property type="entry name" value="P-loop_NTPase"/>
</dbReference>
<evidence type="ECO:0000256" key="5">
    <source>
        <dbReference type="ARBA" id="ARBA00022801"/>
    </source>
</evidence>
<evidence type="ECO:0000259" key="12">
    <source>
        <dbReference type="PROSITE" id="PS51194"/>
    </source>
</evidence>
<dbReference type="AlphaFoldDB" id="A0AAF0XA08"/>
<dbReference type="GO" id="GO:0008094">
    <property type="term" value="F:ATP-dependent activity, acting on DNA"/>
    <property type="evidence" value="ECO:0007669"/>
    <property type="project" value="TreeGrafter"/>
</dbReference>
<dbReference type="PROSITE" id="PS51194">
    <property type="entry name" value="HELICASE_CTER"/>
    <property type="match status" value="1"/>
</dbReference>
<sequence length="810" mass="91967">MSLFCHRACQIIGSSEGDDHHPMDIDNPDHDTCPDMFLYVAFNLYWISPNAVEDYASIHRAIISKRKRNKSKPILIWEVLEEENKRWLASHEDADIDLENLNDVIAETAEPPPDLIMPLLRYQKEWLAWALQQEESAARGGILADEMGLGKTVQAIALVLAKRAYHPAVDGVLFPPSSSSGLPELKATLVVCPSVAVIQWVNEIDRSTLKGSNKVLVYHGAKRGRTLHEFSNYDFVITTYSIVQAEFRKHVMPSKKECFWCGQLFNARKLFLHQECCRLLNGGRTYKPMKGGNKETPNKGKCHNKNKAFGAGTSTNDLDGGAEEGLGERNSNLHSIKWNRIILDEAHYIKDRHGYTTKAVLSLESPYKWALSGTPIQNRVGELYTLIRFLQIGPYSNYFCRDCDCTELDPSFESEYCLHCTHANTRHFCWWNKYIATPIKSQGHTGSRRGAMILLKHKILKGILLRRTKKGRCDDLALPPKTIFLRRESLDIKEEDYYTSLYNESQAQFNTYVTEGTVMNNYGNIFGLLTRLRQALDHPYLVIYSKSRNNNEVLCGLCHELAEDPLVSACKHSFCSYCWDLFSTSAGQVLCPTCKKPLTIDLGTEEEQEDKDTKTTIKGFKPSSIINRIRLDDFQTSTKIDALREEIRFMFERDGSAKGIVFSQFTSFLDLIRYTLQKSGIQCVQLDGSMSMKAKDTAIKKFNEDPNCRLFLMSLKAGGVALNLTVASHVFMMDPWSNPAIEQQAQDRVHRIGQYKPIRVVKFVIEDTIEERILKLQERNESVYKGTSVGGAGEDVGRLTEADIRFLLVI</sequence>
<dbReference type="SMART" id="SM00490">
    <property type="entry name" value="HELICc"/>
    <property type="match status" value="1"/>
</dbReference>
<evidence type="ECO:0000256" key="1">
    <source>
        <dbReference type="ARBA" id="ARBA00008438"/>
    </source>
</evidence>
<dbReference type="InterPro" id="IPR018957">
    <property type="entry name" value="Znf_C3HC4_RING-type"/>
</dbReference>
<dbReference type="PANTHER" id="PTHR45626:SF12">
    <property type="entry name" value="DNA REPAIR PROTEIN RAD16"/>
    <property type="match status" value="1"/>
</dbReference>
<keyword evidence="14" id="KW-1185">Reference proteome</keyword>
<dbReference type="PROSITE" id="PS51192">
    <property type="entry name" value="HELICASE_ATP_BIND_1"/>
    <property type="match status" value="1"/>
</dbReference>
<feature type="domain" description="Helicase C-terminal" evidence="12">
    <location>
        <begin position="635"/>
        <end position="797"/>
    </location>
</feature>
<dbReference type="InterPro" id="IPR001841">
    <property type="entry name" value="Znf_RING"/>
</dbReference>
<dbReference type="GO" id="GO:0005524">
    <property type="term" value="F:ATP binding"/>
    <property type="evidence" value="ECO:0007669"/>
    <property type="project" value="UniProtKB-KW"/>
</dbReference>
<dbReference type="Pfam" id="PF00271">
    <property type="entry name" value="Helicase_C"/>
    <property type="match status" value="1"/>
</dbReference>
<dbReference type="GO" id="GO:0006289">
    <property type="term" value="P:nucleotide-excision repair"/>
    <property type="evidence" value="ECO:0007669"/>
    <property type="project" value="TreeGrafter"/>
</dbReference>
<evidence type="ECO:0000313" key="13">
    <source>
        <dbReference type="EMBL" id="WOH03209.1"/>
    </source>
</evidence>
<evidence type="ECO:0000256" key="3">
    <source>
        <dbReference type="ARBA" id="ARBA00022741"/>
    </source>
</evidence>
<keyword evidence="6" id="KW-0347">Helicase</keyword>
<organism evidence="13 14">
    <name type="scientific">Daucus carota subsp. sativus</name>
    <name type="common">Carrot</name>
    <dbReference type="NCBI Taxonomy" id="79200"/>
    <lineage>
        <taxon>Eukaryota</taxon>
        <taxon>Viridiplantae</taxon>
        <taxon>Streptophyta</taxon>
        <taxon>Embryophyta</taxon>
        <taxon>Tracheophyta</taxon>
        <taxon>Spermatophyta</taxon>
        <taxon>Magnoliopsida</taxon>
        <taxon>eudicotyledons</taxon>
        <taxon>Gunneridae</taxon>
        <taxon>Pentapetalae</taxon>
        <taxon>asterids</taxon>
        <taxon>campanulids</taxon>
        <taxon>Apiales</taxon>
        <taxon>Apiaceae</taxon>
        <taxon>Apioideae</taxon>
        <taxon>Scandiceae</taxon>
        <taxon>Daucinae</taxon>
        <taxon>Daucus</taxon>
        <taxon>Daucus sect. Daucus</taxon>
    </lineage>
</organism>
<dbReference type="Gene3D" id="3.40.50.300">
    <property type="entry name" value="P-loop containing nucleotide triphosphate hydrolases"/>
    <property type="match status" value="1"/>
</dbReference>
<evidence type="ECO:0000256" key="8">
    <source>
        <dbReference type="ARBA" id="ARBA00022840"/>
    </source>
</evidence>
<dbReference type="InterPro" id="IPR014001">
    <property type="entry name" value="Helicase_ATP-bd"/>
</dbReference>
<feature type="domain" description="RING-type" evidence="10">
    <location>
        <begin position="555"/>
        <end position="595"/>
    </location>
</feature>
<dbReference type="InterPro" id="IPR001650">
    <property type="entry name" value="Helicase_C-like"/>
</dbReference>
<keyword evidence="3" id="KW-0547">Nucleotide-binding</keyword>
<evidence type="ECO:0000256" key="7">
    <source>
        <dbReference type="ARBA" id="ARBA00022833"/>
    </source>
</evidence>
<dbReference type="Gene3D" id="3.30.40.10">
    <property type="entry name" value="Zinc/RING finger domain, C3HC4 (zinc finger)"/>
    <property type="match status" value="1"/>
</dbReference>
<dbReference type="SMART" id="SM00184">
    <property type="entry name" value="RING"/>
    <property type="match status" value="1"/>
</dbReference>
<keyword evidence="5" id="KW-0378">Hydrolase</keyword>
<dbReference type="SUPFAM" id="SSF57850">
    <property type="entry name" value="RING/U-box"/>
    <property type="match status" value="1"/>
</dbReference>
<dbReference type="InterPro" id="IPR038718">
    <property type="entry name" value="SNF2-like_sf"/>
</dbReference>
<evidence type="ECO:0000259" key="10">
    <source>
        <dbReference type="PROSITE" id="PS50089"/>
    </source>
</evidence>
<reference evidence="13" key="2">
    <citation type="submission" date="2022-03" db="EMBL/GenBank/DDBJ databases">
        <title>Draft title - Genomic analysis of global carrot germplasm unveils the trajectory of domestication and the origin of high carotenoid orange carrot.</title>
        <authorList>
            <person name="Iorizzo M."/>
            <person name="Ellison S."/>
            <person name="Senalik D."/>
            <person name="Macko-Podgorni A."/>
            <person name="Grzebelus D."/>
            <person name="Bostan H."/>
            <person name="Rolling W."/>
            <person name="Curaba J."/>
            <person name="Simon P."/>
        </authorList>
    </citation>
    <scope>NUCLEOTIDE SEQUENCE</scope>
    <source>
        <tissue evidence="13">Leaf</tissue>
    </source>
</reference>